<keyword evidence="6 8" id="KW-0472">Membrane</keyword>
<evidence type="ECO:0000256" key="8">
    <source>
        <dbReference type="SAM" id="Phobius"/>
    </source>
</evidence>
<keyword evidence="3" id="KW-0997">Cell inner membrane</keyword>
<gene>
    <name evidence="10" type="ORF">SAMN05421781_2217</name>
</gene>
<dbReference type="GO" id="GO:0005886">
    <property type="term" value="C:plasma membrane"/>
    <property type="evidence" value="ECO:0007669"/>
    <property type="project" value="UniProtKB-SubCell"/>
</dbReference>
<protein>
    <submittedName>
        <fullName evidence="10">Uncharacterized membrane protein YjjB, DUF3815 family</fullName>
    </submittedName>
</protein>
<keyword evidence="11" id="KW-1185">Reference proteome</keyword>
<evidence type="ECO:0000256" key="6">
    <source>
        <dbReference type="ARBA" id="ARBA00023136"/>
    </source>
</evidence>
<comment type="similarity">
    <text evidence="7">Belongs to the ThrE exporter (TC 2.A.79) family.</text>
</comment>
<dbReference type="AlphaFoldDB" id="A0A1H2W1K9"/>
<dbReference type="EMBL" id="FNNC01000005">
    <property type="protein sequence ID" value="SDW74386.1"/>
    <property type="molecule type" value="Genomic_DNA"/>
</dbReference>
<dbReference type="Proteomes" id="UP000199488">
    <property type="component" value="Unassembled WGS sequence"/>
</dbReference>
<reference evidence="10 11" key="1">
    <citation type="submission" date="2016-10" db="EMBL/GenBank/DDBJ databases">
        <authorList>
            <person name="de Groot N.N."/>
        </authorList>
    </citation>
    <scope>NUCLEOTIDE SEQUENCE [LARGE SCALE GENOMIC DNA]</scope>
    <source>
        <strain evidence="10 11">DSM 23126</strain>
    </source>
</reference>
<dbReference type="RefSeq" id="WP_176967744.1">
    <property type="nucleotide sequence ID" value="NZ_FNNC01000005.1"/>
</dbReference>
<dbReference type="InterPro" id="IPR050539">
    <property type="entry name" value="ThrE_Dicarb/AminoAcid_Exp"/>
</dbReference>
<keyword evidence="5 8" id="KW-1133">Transmembrane helix</keyword>
<name>A0A1H2W1K9_9BACI</name>
<evidence type="ECO:0000256" key="5">
    <source>
        <dbReference type="ARBA" id="ARBA00022989"/>
    </source>
</evidence>
<evidence type="ECO:0000313" key="11">
    <source>
        <dbReference type="Proteomes" id="UP000199488"/>
    </source>
</evidence>
<evidence type="ECO:0000256" key="3">
    <source>
        <dbReference type="ARBA" id="ARBA00022519"/>
    </source>
</evidence>
<evidence type="ECO:0000259" key="9">
    <source>
        <dbReference type="Pfam" id="PF12821"/>
    </source>
</evidence>
<dbReference type="PANTHER" id="PTHR34390">
    <property type="entry name" value="UPF0442 PROTEIN YJJB-RELATED"/>
    <property type="match status" value="1"/>
</dbReference>
<accession>A0A1H2W1K9</accession>
<dbReference type="GO" id="GO:0015744">
    <property type="term" value="P:succinate transport"/>
    <property type="evidence" value="ECO:0007669"/>
    <property type="project" value="TreeGrafter"/>
</dbReference>
<comment type="subcellular location">
    <subcellularLocation>
        <location evidence="1">Cell membrane</location>
        <topology evidence="1">Multi-pass membrane protein</topology>
    </subcellularLocation>
</comment>
<dbReference type="InterPro" id="IPR024528">
    <property type="entry name" value="ThrE_2"/>
</dbReference>
<evidence type="ECO:0000256" key="7">
    <source>
        <dbReference type="ARBA" id="ARBA00034125"/>
    </source>
</evidence>
<dbReference type="STRING" id="1122204.SAMN05421781_2217"/>
<sequence length="150" mass="16448">MAMFALELGLCFVATIAFAIIFNIPLRLVWWGGFIGVCTWAIYSLMPVLGLSLVFAAAVAAFFASFVSQWFARFMKVPVTTFSLPGIIPLIPGSRAYETMLAFVQERYLYGLEQGVETVLQAIAIAAGLVFAFSVFSVGKGVGQRYETHR</sequence>
<dbReference type="Pfam" id="PF12821">
    <property type="entry name" value="ThrE_2"/>
    <property type="match status" value="1"/>
</dbReference>
<dbReference type="PANTHER" id="PTHR34390:SF1">
    <property type="entry name" value="SUCCINATE TRANSPORTER SUBUNIT YJJB-RELATED"/>
    <property type="match status" value="1"/>
</dbReference>
<evidence type="ECO:0000313" key="10">
    <source>
        <dbReference type="EMBL" id="SDW74386.1"/>
    </source>
</evidence>
<keyword evidence="4 8" id="KW-0812">Transmembrane</keyword>
<evidence type="ECO:0000256" key="1">
    <source>
        <dbReference type="ARBA" id="ARBA00004651"/>
    </source>
</evidence>
<feature type="transmembrane region" description="Helical" evidence="8">
    <location>
        <begin position="119"/>
        <end position="139"/>
    </location>
</feature>
<evidence type="ECO:0000256" key="4">
    <source>
        <dbReference type="ARBA" id="ARBA00022692"/>
    </source>
</evidence>
<keyword evidence="2" id="KW-1003">Cell membrane</keyword>
<evidence type="ECO:0000256" key="2">
    <source>
        <dbReference type="ARBA" id="ARBA00022475"/>
    </source>
</evidence>
<organism evidence="10 11">
    <name type="scientific">Marinococcus luteus</name>
    <dbReference type="NCBI Taxonomy" id="1122204"/>
    <lineage>
        <taxon>Bacteria</taxon>
        <taxon>Bacillati</taxon>
        <taxon>Bacillota</taxon>
        <taxon>Bacilli</taxon>
        <taxon>Bacillales</taxon>
        <taxon>Bacillaceae</taxon>
        <taxon>Marinococcus</taxon>
    </lineage>
</organism>
<feature type="domain" description="Threonine/Serine exporter ThrE" evidence="9">
    <location>
        <begin position="10"/>
        <end position="132"/>
    </location>
</feature>
<proteinExistence type="inferred from homology"/>